<feature type="region of interest" description="Disordered" evidence="4">
    <location>
        <begin position="954"/>
        <end position="974"/>
    </location>
</feature>
<evidence type="ECO:0000256" key="3">
    <source>
        <dbReference type="RuleBase" id="RU361185"/>
    </source>
</evidence>
<dbReference type="RefSeq" id="WP_119926849.1">
    <property type="nucleotide sequence ID" value="NZ_QZEY01000004.1"/>
</dbReference>
<keyword evidence="7" id="KW-1185">Reference proteome</keyword>
<dbReference type="CDD" id="cd06597">
    <property type="entry name" value="GH31_transferase_CtsY"/>
    <property type="match status" value="1"/>
</dbReference>
<name>A0A3A4BE79_9ACTN</name>
<dbReference type="PROSITE" id="PS51175">
    <property type="entry name" value="CBM6"/>
    <property type="match status" value="1"/>
</dbReference>
<keyword evidence="3" id="KW-0378">Hydrolase</keyword>
<evidence type="ECO:0000256" key="1">
    <source>
        <dbReference type="ARBA" id="ARBA00007806"/>
    </source>
</evidence>
<dbReference type="Pfam" id="PF21365">
    <property type="entry name" value="Glyco_hydro_31_3rd"/>
    <property type="match status" value="1"/>
</dbReference>
<dbReference type="InterPro" id="IPR048395">
    <property type="entry name" value="Glyco_hydro_31_C"/>
</dbReference>
<evidence type="ECO:0000259" key="5">
    <source>
        <dbReference type="PROSITE" id="PS51175"/>
    </source>
</evidence>
<dbReference type="CDD" id="cd04083">
    <property type="entry name" value="CBM35_Lmo2446-like"/>
    <property type="match status" value="1"/>
</dbReference>
<dbReference type="Gene3D" id="2.60.120.260">
    <property type="entry name" value="Galactose-binding domain-like"/>
    <property type="match status" value="1"/>
</dbReference>
<gene>
    <name evidence="6" type="ORF">D5H75_13895</name>
</gene>
<dbReference type="OrthoDB" id="176168at2"/>
<dbReference type="Pfam" id="PF13802">
    <property type="entry name" value="Gal_mutarotas_2"/>
    <property type="match status" value="1"/>
</dbReference>
<evidence type="ECO:0000313" key="7">
    <source>
        <dbReference type="Proteomes" id="UP000265768"/>
    </source>
</evidence>
<proteinExistence type="inferred from homology"/>
<dbReference type="SMART" id="SM00606">
    <property type="entry name" value="CBD_IV"/>
    <property type="match status" value="1"/>
</dbReference>
<dbReference type="Pfam" id="PF22681">
    <property type="entry name" value="Lmo2446-like_N"/>
    <property type="match status" value="1"/>
</dbReference>
<dbReference type="Proteomes" id="UP000265768">
    <property type="component" value="Unassembled WGS sequence"/>
</dbReference>
<dbReference type="PANTHER" id="PTHR43863">
    <property type="entry name" value="HYDROLASE, PUTATIVE (AFU_ORTHOLOGUE AFUA_1G03140)-RELATED"/>
    <property type="match status" value="1"/>
</dbReference>
<dbReference type="SUPFAM" id="SSF51011">
    <property type="entry name" value="Glycosyl hydrolase domain"/>
    <property type="match status" value="1"/>
</dbReference>
<dbReference type="InterPro" id="IPR013783">
    <property type="entry name" value="Ig-like_fold"/>
</dbReference>
<dbReference type="Gene3D" id="2.60.40.10">
    <property type="entry name" value="Immunoglobulins"/>
    <property type="match status" value="1"/>
</dbReference>
<reference evidence="6 7" key="1">
    <citation type="submission" date="2018-09" db="EMBL/GenBank/DDBJ databases">
        <title>YIM 75507 draft genome.</title>
        <authorList>
            <person name="Tang S."/>
            <person name="Feng Y."/>
        </authorList>
    </citation>
    <scope>NUCLEOTIDE SEQUENCE [LARGE SCALE GENOMIC DNA]</scope>
    <source>
        <strain evidence="6 7">YIM 75507</strain>
    </source>
</reference>
<dbReference type="InterPro" id="IPR013780">
    <property type="entry name" value="Glyco_hydro_b"/>
</dbReference>
<keyword evidence="2" id="KW-0732">Signal</keyword>
<dbReference type="InterPro" id="IPR000322">
    <property type="entry name" value="Glyco_hydro_31_TIM"/>
</dbReference>
<sequence length="1070" mass="116262">MASAALGLSGIHHDPTGFDDLYSAEPTERSPRDPMAGEAVTIRATTWPVEPGQNVWVSWTRNGADQPPVGAAWDHNSGNNSYWRAELGTFERGDTIAYSVHAHDGGGGRKSTGTHSFTVTSWSTVTDVVDCTDNLTSVDVTTGDSAGDFTPRVRFAFPAPDRFRVQIAPAGEGLDIAGRPGHTVKDEGDAIVISTTELTLRIQKRPYRLSVIRDGRVVLRQYDPARFRNLGWASDGRGTITRIEDHLLTPEGERFEGFGERYDRLDQRGTDVHHYVYNQYRDQGAHRRTYLSVPFFLNSAGYGVLLNTDRYAVFNLCTHLPDLAGFTVNTSGGRDSTLDYHVFTGTPERILDACTGETGRPDPPPRWAFGPWMSANEWNTQDEVENQLALAVRHRVPHTVLVLEQWSDEATFYLWHGASYTPRDGGEPIGYGDLTFPPGTAWRDPKAMVAAAHAQGVRVVLWQIPVLKENFDRNPSAPPPQHLNDKEHARAQGYVVRRSGGEPYRIPRGQWFGDSMVPDFTNPAAARWWMGKRAYLLDEVGIDGFKTDGGEAVFGRGLEFADGRRGDVMHNSYPNAYTRVYGEHARARGGVVLSRAGTAGAQAHSVFWAGDQDSGFGAFREAVRAGLSAGMSGVPFWTWDLAGFTGGFPSAELYLRAAAQAVFSPIMQYHSEKADPGASEARTPWNVAARTGDDSVLPVFRRFANVRMNLVPYLYSEAARSARTGMPMMRAMSLAFPGDDAFPGDGAGAGRDQQYLLGENLLVAPVTTAGATVRELRVPAGEWTDLWNGGRFTGPGTKAYGADLATIPVYARPGAILPLNLDAAGELGGAVGNSVTEPVNLVFRVYPAVTPSSYEYVEDEGGASRTVTAVADWARHEVSVTVPDVTCEVQVACTRPDAAGDLRECATREELTAAREGWWWDPAQRLTHVKPGGRRALVLTGVHKAPYEAEHAELTGTGTNSDHPGHTGSGFADRFDAPGDAVTFAVNADAAGPHRLVFRYGNAGPDATRSVRVDGRPAGTVRLPRLRDWDTWADAALETELTAGPHTVTLEYGRGDAGAVNLDSLTLARP</sequence>
<dbReference type="PANTHER" id="PTHR43863:SF2">
    <property type="entry name" value="MALTASE-GLUCOAMYLASE"/>
    <property type="match status" value="1"/>
</dbReference>
<accession>A0A3A4BE79</accession>
<dbReference type="SUPFAM" id="SSF51445">
    <property type="entry name" value="(Trans)glycosidases"/>
    <property type="match status" value="1"/>
</dbReference>
<evidence type="ECO:0000313" key="6">
    <source>
        <dbReference type="EMBL" id="RJL32600.1"/>
    </source>
</evidence>
<comment type="similarity">
    <text evidence="1 3">Belongs to the glycosyl hydrolase 31 family.</text>
</comment>
<dbReference type="InterPro" id="IPR017853">
    <property type="entry name" value="GH"/>
</dbReference>
<dbReference type="GO" id="GO:0005975">
    <property type="term" value="P:carbohydrate metabolic process"/>
    <property type="evidence" value="ECO:0007669"/>
    <property type="project" value="InterPro"/>
</dbReference>
<dbReference type="SUPFAM" id="SSF74650">
    <property type="entry name" value="Galactose mutarotase-like"/>
    <property type="match status" value="1"/>
</dbReference>
<evidence type="ECO:0000256" key="2">
    <source>
        <dbReference type="ARBA" id="ARBA00022729"/>
    </source>
</evidence>
<dbReference type="SUPFAM" id="SSF49785">
    <property type="entry name" value="Galactose-binding domain-like"/>
    <property type="match status" value="1"/>
</dbReference>
<dbReference type="InterPro" id="IPR055242">
    <property type="entry name" value="Lmo2446-like_N"/>
</dbReference>
<dbReference type="Gene3D" id="2.60.40.1180">
    <property type="entry name" value="Golgi alpha-mannosidase II"/>
    <property type="match status" value="2"/>
</dbReference>
<dbReference type="Gene3D" id="3.20.20.80">
    <property type="entry name" value="Glycosidases"/>
    <property type="match status" value="1"/>
</dbReference>
<dbReference type="AlphaFoldDB" id="A0A3A4BE79"/>
<dbReference type="InterPro" id="IPR005084">
    <property type="entry name" value="CBM6"/>
</dbReference>
<keyword evidence="3" id="KW-0326">Glycosidase</keyword>
<dbReference type="InterPro" id="IPR025887">
    <property type="entry name" value="Glyco_hydro_31_N_dom"/>
</dbReference>
<dbReference type="Pfam" id="PF01055">
    <property type="entry name" value="Glyco_hydro_31_2nd"/>
    <property type="match status" value="1"/>
</dbReference>
<dbReference type="InterPro" id="IPR008979">
    <property type="entry name" value="Galactose-bd-like_sf"/>
</dbReference>
<dbReference type="EMBL" id="QZEY01000004">
    <property type="protein sequence ID" value="RJL32600.1"/>
    <property type="molecule type" value="Genomic_DNA"/>
</dbReference>
<feature type="domain" description="CBM6" evidence="5">
    <location>
        <begin position="945"/>
        <end position="1068"/>
    </location>
</feature>
<organism evidence="6 7">
    <name type="scientific">Bailinhaonella thermotolerans</name>
    <dbReference type="NCBI Taxonomy" id="1070861"/>
    <lineage>
        <taxon>Bacteria</taxon>
        <taxon>Bacillati</taxon>
        <taxon>Actinomycetota</taxon>
        <taxon>Actinomycetes</taxon>
        <taxon>Streptosporangiales</taxon>
        <taxon>Streptosporangiaceae</taxon>
        <taxon>Bailinhaonella</taxon>
    </lineage>
</organism>
<dbReference type="Gene3D" id="2.60.40.1760">
    <property type="entry name" value="glycosyl hydrolase (family 31)"/>
    <property type="match status" value="1"/>
</dbReference>
<protein>
    <submittedName>
        <fullName evidence="6">Carbohydrate-binding protein</fullName>
    </submittedName>
</protein>
<dbReference type="InterPro" id="IPR011013">
    <property type="entry name" value="Gal_mutarotase_sf_dom"/>
</dbReference>
<dbReference type="CDD" id="cd14752">
    <property type="entry name" value="GH31_N"/>
    <property type="match status" value="1"/>
</dbReference>
<evidence type="ECO:0000256" key="4">
    <source>
        <dbReference type="SAM" id="MobiDB-lite"/>
    </source>
</evidence>
<dbReference type="GO" id="GO:0030246">
    <property type="term" value="F:carbohydrate binding"/>
    <property type="evidence" value="ECO:0007669"/>
    <property type="project" value="InterPro"/>
</dbReference>
<dbReference type="InterPro" id="IPR006584">
    <property type="entry name" value="Cellulose-bd_IV"/>
</dbReference>
<dbReference type="GO" id="GO:0004553">
    <property type="term" value="F:hydrolase activity, hydrolyzing O-glycosyl compounds"/>
    <property type="evidence" value="ECO:0007669"/>
    <property type="project" value="InterPro"/>
</dbReference>
<dbReference type="InterPro" id="IPR051816">
    <property type="entry name" value="Glycosyl_Hydrolase_31"/>
</dbReference>
<comment type="caution">
    <text evidence="6">The sequence shown here is derived from an EMBL/GenBank/DDBJ whole genome shotgun (WGS) entry which is preliminary data.</text>
</comment>
<dbReference type="Pfam" id="PF16990">
    <property type="entry name" value="CBM_35"/>
    <property type="match status" value="1"/>
</dbReference>